<name>A0ACB6RKR3_9PLEO</name>
<organism evidence="1 2">
    <name type="scientific">Macroventuria anomochaeta</name>
    <dbReference type="NCBI Taxonomy" id="301207"/>
    <lineage>
        <taxon>Eukaryota</taxon>
        <taxon>Fungi</taxon>
        <taxon>Dikarya</taxon>
        <taxon>Ascomycota</taxon>
        <taxon>Pezizomycotina</taxon>
        <taxon>Dothideomycetes</taxon>
        <taxon>Pleosporomycetidae</taxon>
        <taxon>Pleosporales</taxon>
        <taxon>Pleosporineae</taxon>
        <taxon>Didymellaceae</taxon>
        <taxon>Macroventuria</taxon>
    </lineage>
</organism>
<sequence length="830" mass="92222">MHLPDYGGLYQSLHDNNVLEQWPAFPVIPIFLETHDDRAAPKTYGTTPTTPTTPETLTHSQPAPSSLARLTTPDKSSLQHSPTTTIQTSSARSSVWPIPEPQPEIQYQEPRRPTLNFFPTERPRIRLGGMSSLQIAQFNEKTPINANDPGLGIIHGLSKPPSIEVTPPINEKADASFNFAQRIEERLWRYSASGNILKRWLLEILSWLFSAICMGAVIGVLIYLQGNSLSRWTIQEKTHLTLNAYISILSKMAGAALILPVSEALGQLKWSWFLEHSKQIWDFEIFDNASRGPWGSLLLLIRTKGRALAALGALIMLCALALDPFFQQVVDFPERSALYNTSGTIPRVVNYSPSFIPEFKYGYEVSQLNQDLGPSIRQFLYGNGTHPIEFGNGTRPDIPLSCPTSNCTWPEYETLAVCSKCVSIDVSEVLTFACLNTTIDWTASFTGEIADTTTPNGTACGYFINATSTAPILMSGYLFNESNVGHEIGEALLVRTMPLTKFLTKDQLYGAGSIKFKDVRNPLLDALIVSATNGADSVYQHESPVVHECVLSWCVQTIKSSYEGGKYTEEVLSRYENTTAGPSPWESFPIPEDEGGGFDTFYMQDISITPATSDQDRPASTVFNTTYGTNNITAYTLINVFDDFFPSYYTVASAADTPILRYKNYDGTGASTRELAYSSWQEPNDIVFHVSRLAVAMTNGIRSDVNSNEMLHGTAYRMETYVEVRWQWLALPLGVLFVSLIFLAATITKSALERERVGVWKTSAYATLLYGLPDEVQKKITRSSSTGTPRTKAKEMKVKLQPNQGWRISEAIFSPFSPKPRLNQPPPGWI</sequence>
<accession>A0ACB6RKR3</accession>
<protein>
    <submittedName>
        <fullName evidence="1">Uncharacterized protein</fullName>
    </submittedName>
</protein>
<dbReference type="EMBL" id="MU006753">
    <property type="protein sequence ID" value="KAF2621562.1"/>
    <property type="molecule type" value="Genomic_DNA"/>
</dbReference>
<gene>
    <name evidence="1" type="ORF">BU25DRAFT_435383</name>
</gene>
<comment type="caution">
    <text evidence="1">The sequence shown here is derived from an EMBL/GenBank/DDBJ whole genome shotgun (WGS) entry which is preliminary data.</text>
</comment>
<reference evidence="1" key="1">
    <citation type="journal article" date="2020" name="Stud. Mycol.">
        <title>101 Dothideomycetes genomes: a test case for predicting lifestyles and emergence of pathogens.</title>
        <authorList>
            <person name="Haridas S."/>
            <person name="Albert R."/>
            <person name="Binder M."/>
            <person name="Bloem J."/>
            <person name="Labutti K."/>
            <person name="Salamov A."/>
            <person name="Andreopoulos B."/>
            <person name="Baker S."/>
            <person name="Barry K."/>
            <person name="Bills G."/>
            <person name="Bluhm B."/>
            <person name="Cannon C."/>
            <person name="Castanera R."/>
            <person name="Culley D."/>
            <person name="Daum C."/>
            <person name="Ezra D."/>
            <person name="Gonzalez J."/>
            <person name="Henrissat B."/>
            <person name="Kuo A."/>
            <person name="Liang C."/>
            <person name="Lipzen A."/>
            <person name="Lutzoni F."/>
            <person name="Magnuson J."/>
            <person name="Mondo S."/>
            <person name="Nolan M."/>
            <person name="Ohm R."/>
            <person name="Pangilinan J."/>
            <person name="Park H.-J."/>
            <person name="Ramirez L."/>
            <person name="Alfaro M."/>
            <person name="Sun H."/>
            <person name="Tritt A."/>
            <person name="Yoshinaga Y."/>
            <person name="Zwiers L.-H."/>
            <person name="Turgeon B."/>
            <person name="Goodwin S."/>
            <person name="Spatafora J."/>
            <person name="Crous P."/>
            <person name="Grigoriev I."/>
        </authorList>
    </citation>
    <scope>NUCLEOTIDE SEQUENCE</scope>
    <source>
        <strain evidence="1">CBS 525.71</strain>
    </source>
</reference>
<keyword evidence="2" id="KW-1185">Reference proteome</keyword>
<evidence type="ECO:0000313" key="1">
    <source>
        <dbReference type="EMBL" id="KAF2621562.1"/>
    </source>
</evidence>
<proteinExistence type="predicted"/>
<evidence type="ECO:0000313" key="2">
    <source>
        <dbReference type="Proteomes" id="UP000799754"/>
    </source>
</evidence>
<dbReference type="Proteomes" id="UP000799754">
    <property type="component" value="Unassembled WGS sequence"/>
</dbReference>